<dbReference type="GO" id="GO:0000155">
    <property type="term" value="F:phosphorelay sensor kinase activity"/>
    <property type="evidence" value="ECO:0007669"/>
    <property type="project" value="UniProtKB-ARBA"/>
</dbReference>
<evidence type="ECO:0000256" key="1">
    <source>
        <dbReference type="ARBA" id="ARBA00000085"/>
    </source>
</evidence>
<dbReference type="InterPro" id="IPR002545">
    <property type="entry name" value="CheW-lke_dom"/>
</dbReference>
<dbReference type="Gene3D" id="3.30.565.10">
    <property type="entry name" value="Histidine kinase-like ATPase, C-terminal domain"/>
    <property type="match status" value="1"/>
</dbReference>
<evidence type="ECO:0000256" key="3">
    <source>
        <dbReference type="ARBA" id="ARBA00021495"/>
    </source>
</evidence>
<keyword evidence="7" id="KW-0902">Two-component regulatory system</keyword>
<reference evidence="15 17" key="1">
    <citation type="submission" date="2015-11" db="EMBL/GenBank/DDBJ databases">
        <title>Genomic analysis of 38 Legionella species identifies large and diverse effector repertoires.</title>
        <authorList>
            <person name="Burstein D."/>
            <person name="Amaro F."/>
            <person name="Zusman T."/>
            <person name="Lifshitz Z."/>
            <person name="Cohen O."/>
            <person name="Gilbert J.A."/>
            <person name="Pupko T."/>
            <person name="Shuman H.A."/>
            <person name="Segal G."/>
        </authorList>
    </citation>
    <scope>NUCLEOTIDE SEQUENCE [LARGE SCALE GENOMIC DNA]</scope>
    <source>
        <strain evidence="15 17">JA-26-G1-E2</strain>
    </source>
</reference>
<evidence type="ECO:0000256" key="4">
    <source>
        <dbReference type="ARBA" id="ARBA00022553"/>
    </source>
</evidence>
<protein>
    <recommendedName>
        <fullName evidence="3">Chemotaxis protein CheA</fullName>
        <ecNumber evidence="2">2.7.13.3</ecNumber>
    </recommendedName>
</protein>
<dbReference type="GO" id="GO:0006935">
    <property type="term" value="P:chemotaxis"/>
    <property type="evidence" value="ECO:0007669"/>
    <property type="project" value="InterPro"/>
</dbReference>
<dbReference type="FunFam" id="3.30.565.10:FF:000016">
    <property type="entry name" value="Chemotaxis protein CheA, putative"/>
    <property type="match status" value="1"/>
</dbReference>
<dbReference type="Proteomes" id="UP000054715">
    <property type="component" value="Unassembled WGS sequence"/>
</dbReference>
<comment type="function">
    <text evidence="8">Involved in the transmission of sensory signals from the chemoreceptors to the flagellar motors. CheA is autophosphorylated; it can transfer its phosphate group to either CheB or CheY.</text>
</comment>
<dbReference type="Proteomes" id="UP000093336">
    <property type="component" value="Unassembled WGS sequence"/>
</dbReference>
<dbReference type="PRINTS" id="PR00344">
    <property type="entry name" value="BCTRLSENSOR"/>
</dbReference>
<dbReference type="InterPro" id="IPR003594">
    <property type="entry name" value="HATPase_dom"/>
</dbReference>
<dbReference type="EMBL" id="LNYG01000012">
    <property type="protein sequence ID" value="KTD09422.1"/>
    <property type="molecule type" value="Genomic_DNA"/>
</dbReference>
<dbReference type="InterPro" id="IPR036061">
    <property type="entry name" value="CheW-like_dom_sf"/>
</dbReference>
<evidence type="ECO:0000313" key="16">
    <source>
        <dbReference type="EMBL" id="OCH99248.1"/>
    </source>
</evidence>
<dbReference type="SMART" id="SM00260">
    <property type="entry name" value="CheW"/>
    <property type="match status" value="1"/>
</dbReference>
<evidence type="ECO:0000256" key="10">
    <source>
        <dbReference type="PROSITE-ProRule" id="PRU00169"/>
    </source>
</evidence>
<accession>A0A0W0UNH0</accession>
<dbReference type="PATRIC" id="fig|455.5.peg.822"/>
<evidence type="ECO:0000313" key="18">
    <source>
        <dbReference type="Proteomes" id="UP000093336"/>
    </source>
</evidence>
<gene>
    <name evidence="16" type="ORF">A8135_08365</name>
    <name evidence="15" type="ORF">Ljam_0772</name>
</gene>
<dbReference type="PANTHER" id="PTHR43395:SF1">
    <property type="entry name" value="CHEMOTAXIS PROTEIN CHEA"/>
    <property type="match status" value="1"/>
</dbReference>
<evidence type="ECO:0000256" key="2">
    <source>
        <dbReference type="ARBA" id="ARBA00012438"/>
    </source>
</evidence>
<dbReference type="SUPFAM" id="SSF52172">
    <property type="entry name" value="CheY-like"/>
    <property type="match status" value="1"/>
</dbReference>
<evidence type="ECO:0000256" key="5">
    <source>
        <dbReference type="ARBA" id="ARBA00022679"/>
    </source>
</evidence>
<keyword evidence="5 15" id="KW-0808">Transferase</keyword>
<dbReference type="Gene3D" id="3.40.50.2300">
    <property type="match status" value="1"/>
</dbReference>
<feature type="domain" description="Histidine kinase" evidence="11">
    <location>
        <begin position="212"/>
        <end position="413"/>
    </location>
</feature>
<dbReference type="SMART" id="SM00073">
    <property type="entry name" value="HPT"/>
    <property type="match status" value="1"/>
</dbReference>
<organism evidence="15 17">
    <name type="scientific">Legionella jamestowniensis</name>
    <dbReference type="NCBI Taxonomy" id="455"/>
    <lineage>
        <taxon>Bacteria</taxon>
        <taxon>Pseudomonadati</taxon>
        <taxon>Pseudomonadota</taxon>
        <taxon>Gammaproteobacteria</taxon>
        <taxon>Legionellales</taxon>
        <taxon>Legionellaceae</taxon>
        <taxon>Legionella</taxon>
    </lineage>
</organism>
<dbReference type="InterPro" id="IPR004358">
    <property type="entry name" value="Sig_transdc_His_kin-like_C"/>
</dbReference>
<dbReference type="Gene3D" id="1.20.120.160">
    <property type="entry name" value="HPT domain"/>
    <property type="match status" value="1"/>
</dbReference>
<dbReference type="AlphaFoldDB" id="A0A0W0UNH0"/>
<evidence type="ECO:0000256" key="6">
    <source>
        <dbReference type="ARBA" id="ARBA00022777"/>
    </source>
</evidence>
<dbReference type="InterPro" id="IPR005467">
    <property type="entry name" value="His_kinase_dom"/>
</dbReference>
<evidence type="ECO:0000256" key="8">
    <source>
        <dbReference type="ARBA" id="ARBA00035100"/>
    </source>
</evidence>
<dbReference type="InterPro" id="IPR036641">
    <property type="entry name" value="HPT_dom_sf"/>
</dbReference>
<dbReference type="InterPro" id="IPR036890">
    <property type="entry name" value="HATPase_C_sf"/>
</dbReference>
<comment type="caution">
    <text evidence="15">The sequence shown here is derived from an EMBL/GenBank/DDBJ whole genome shotgun (WGS) entry which is preliminary data.</text>
</comment>
<keyword evidence="4 10" id="KW-0597">Phosphoprotein</keyword>
<proteinExistence type="predicted"/>
<dbReference type="Gene3D" id="2.30.30.40">
    <property type="entry name" value="SH3 Domains"/>
    <property type="match status" value="1"/>
</dbReference>
<feature type="domain" description="Response regulatory" evidence="12">
    <location>
        <begin position="575"/>
        <end position="691"/>
    </location>
</feature>
<keyword evidence="18" id="KW-1185">Reference proteome</keyword>
<dbReference type="InterPro" id="IPR011006">
    <property type="entry name" value="CheY-like_superfamily"/>
</dbReference>
<dbReference type="PANTHER" id="PTHR43395">
    <property type="entry name" value="SENSOR HISTIDINE KINASE CHEA"/>
    <property type="match status" value="1"/>
</dbReference>
<dbReference type="InterPro" id="IPR001789">
    <property type="entry name" value="Sig_transdc_resp-reg_receiver"/>
</dbReference>
<evidence type="ECO:0000313" key="17">
    <source>
        <dbReference type="Proteomes" id="UP000054715"/>
    </source>
</evidence>
<evidence type="ECO:0000256" key="7">
    <source>
        <dbReference type="ARBA" id="ARBA00023012"/>
    </source>
</evidence>
<dbReference type="InterPro" id="IPR051315">
    <property type="entry name" value="Bact_Chemotaxis_CheA"/>
</dbReference>
<dbReference type="CDD" id="cd00088">
    <property type="entry name" value="HPT"/>
    <property type="match status" value="1"/>
</dbReference>
<dbReference type="STRING" id="455.Ljam_0772"/>
<dbReference type="Pfam" id="PF01627">
    <property type="entry name" value="Hpt"/>
    <property type="match status" value="1"/>
</dbReference>
<feature type="modified residue" description="Phosphohistidine" evidence="9">
    <location>
        <position position="54"/>
    </location>
</feature>
<dbReference type="OrthoDB" id="9803176at2"/>
<reference evidence="16 18" key="2">
    <citation type="submission" date="2016-05" db="EMBL/GenBank/DDBJ databases">
        <authorList>
            <person name="Prochazka B."/>
            <person name="Indra A."/>
            <person name="Hasenberger P."/>
            <person name="Blaschitz M."/>
            <person name="Wagner L."/>
            <person name="Wewalka G."/>
            <person name="Sorschag S."/>
            <person name="Schmid D."/>
            <person name="Ruppitsch W."/>
        </authorList>
    </citation>
    <scope>NUCLEOTIDE SEQUENCE [LARGE SCALE GENOMIC DNA]</scope>
    <source>
        <strain evidence="16 18">974010_12</strain>
    </source>
</reference>
<dbReference type="PROSITE" id="PS50851">
    <property type="entry name" value="CHEW"/>
    <property type="match status" value="1"/>
</dbReference>
<dbReference type="RefSeq" id="WP_058448813.1">
    <property type="nucleotide sequence ID" value="NZ_CAAAJF010000006.1"/>
</dbReference>
<keyword evidence="6 15" id="KW-0418">Kinase</keyword>
<feature type="modified residue" description="4-aspartylphosphate" evidence="10">
    <location>
        <position position="624"/>
    </location>
</feature>
<sequence length="692" mass="77738">MAIDAKLAKMLLETFKAELQELHQSMINSLLSLEKISSTEELEEILKTLFRYSHNMKGAAASASVEPIALMAHRLEDLFSNWRQKKYIPNKKQINACLEVIDNLLVVLKAHCQGEVIDVENYLAPLSGGKSILKNQEEMEDSEFIKLPLKRVERASAKANEFITYRLKLENWFKVIEYQLKELSQLPQENLALIKNLTAISAASGQFLGEFSRSVQALQDELKVMRMLPVSTILIPLARTVRDVASNLNKTVELQVQGGDIELDKAILDAIKDPLQHLVRNAIAHGIESNEIRKKLKKPIPAKLIIEVTQSAGKIKLSVNDDGQGIQIEKLRKRALAMEFYKQDELNALNDEQILEVIFASGFTTQEDITEIAGRGVGLDAVKSDIEKIKGTISIATKEGKGSSFTLTLPLTLATTRGVFFKLKEQVFMLPTLSLTALYEIKLSDLKVVDNQYILIVKNKPIPIKILNQLLKIDESPLTKHLTYYGLLINYQAKPLIFLVDAIISEHDCVVKPLPFPFSKLKQFIGVTLTGESELVLVLDPVLLMKRALTHKTFSFQQITTDEKTIEHQPLHKKRILIVDDSLTTRSLCTSALEAAGYETVTAINGKEAWHLIQTMPFDCIVTDILMPEMNGYELTDMIKKDARFSHIPVIIVSLLDSQEDKDRGFEAGANVFLVKSEFDTHSLLEILESLL</sequence>
<name>A0A0W0UNH0_9GAMM</name>
<dbReference type="Pfam" id="PF01584">
    <property type="entry name" value="CheW"/>
    <property type="match status" value="1"/>
</dbReference>
<dbReference type="PROSITE" id="PS50110">
    <property type="entry name" value="RESPONSE_REGULATORY"/>
    <property type="match status" value="1"/>
</dbReference>
<dbReference type="SUPFAM" id="SSF50341">
    <property type="entry name" value="CheW-like"/>
    <property type="match status" value="1"/>
</dbReference>
<dbReference type="InterPro" id="IPR008207">
    <property type="entry name" value="Sig_transdc_His_kin_Hpt_dom"/>
</dbReference>
<dbReference type="PROSITE" id="PS50894">
    <property type="entry name" value="HPT"/>
    <property type="match status" value="1"/>
</dbReference>
<evidence type="ECO:0000259" key="14">
    <source>
        <dbReference type="PROSITE" id="PS50894"/>
    </source>
</evidence>
<dbReference type="Pfam" id="PF02518">
    <property type="entry name" value="HATPase_c"/>
    <property type="match status" value="1"/>
</dbReference>
<dbReference type="SMART" id="SM00448">
    <property type="entry name" value="REC"/>
    <property type="match status" value="1"/>
</dbReference>
<feature type="domain" description="CheW-like" evidence="13">
    <location>
        <begin position="415"/>
        <end position="550"/>
    </location>
</feature>
<dbReference type="SUPFAM" id="SSF55874">
    <property type="entry name" value="ATPase domain of HSP90 chaperone/DNA topoisomerase II/histidine kinase"/>
    <property type="match status" value="1"/>
</dbReference>
<dbReference type="Pfam" id="PF00072">
    <property type="entry name" value="Response_reg"/>
    <property type="match status" value="1"/>
</dbReference>
<dbReference type="SUPFAM" id="SSF47226">
    <property type="entry name" value="Histidine-containing phosphotransfer domain, HPT domain"/>
    <property type="match status" value="1"/>
</dbReference>
<dbReference type="PROSITE" id="PS50109">
    <property type="entry name" value="HIS_KIN"/>
    <property type="match status" value="1"/>
</dbReference>
<evidence type="ECO:0000256" key="9">
    <source>
        <dbReference type="PROSITE-ProRule" id="PRU00110"/>
    </source>
</evidence>
<feature type="domain" description="HPt" evidence="14">
    <location>
        <begin position="4"/>
        <end position="111"/>
    </location>
</feature>
<evidence type="ECO:0000313" key="15">
    <source>
        <dbReference type="EMBL" id="KTD09422.1"/>
    </source>
</evidence>
<dbReference type="EC" id="2.7.13.3" evidence="2"/>
<evidence type="ECO:0000259" key="12">
    <source>
        <dbReference type="PROSITE" id="PS50110"/>
    </source>
</evidence>
<dbReference type="EMBL" id="LYOZ01000002">
    <property type="protein sequence ID" value="OCH99248.1"/>
    <property type="molecule type" value="Genomic_DNA"/>
</dbReference>
<comment type="catalytic activity">
    <reaction evidence="1">
        <text>ATP + protein L-histidine = ADP + protein N-phospho-L-histidine.</text>
        <dbReference type="EC" id="2.7.13.3"/>
    </reaction>
</comment>
<evidence type="ECO:0000259" key="11">
    <source>
        <dbReference type="PROSITE" id="PS50109"/>
    </source>
</evidence>
<dbReference type="SMART" id="SM00387">
    <property type="entry name" value="HATPase_c"/>
    <property type="match status" value="1"/>
</dbReference>
<evidence type="ECO:0000259" key="13">
    <source>
        <dbReference type="PROSITE" id="PS50851"/>
    </source>
</evidence>